<reference evidence="2 3" key="1">
    <citation type="submission" date="2017-09" db="EMBL/GenBank/DDBJ databases">
        <title>Genome sequencing of Besnoitia besnoiti strain Bb-Ger1.</title>
        <authorList>
            <person name="Schares G."/>
            <person name="Venepally P."/>
            <person name="Lorenzi H.A."/>
        </authorList>
    </citation>
    <scope>NUCLEOTIDE SEQUENCE [LARGE SCALE GENOMIC DNA]</scope>
    <source>
        <strain evidence="2 3">Bb-Ger1</strain>
    </source>
</reference>
<dbReference type="OrthoDB" id="330506at2759"/>
<comment type="caution">
    <text evidence="2">The sequence shown here is derived from an EMBL/GenBank/DDBJ whole genome shotgun (WGS) entry which is preliminary data.</text>
</comment>
<evidence type="ECO:0008006" key="4">
    <source>
        <dbReference type="Google" id="ProtNLM"/>
    </source>
</evidence>
<accession>A0A2A9MEC8</accession>
<dbReference type="Proteomes" id="UP000224006">
    <property type="component" value="Chromosome III"/>
</dbReference>
<proteinExistence type="predicted"/>
<evidence type="ECO:0000256" key="1">
    <source>
        <dbReference type="SAM" id="SignalP"/>
    </source>
</evidence>
<sequence>MERLAICFVICLNLAANVKKVNAQRGFLGNLLTNVAQGALQELQQKQQMLAQTAAQPSMPSVAEQERIEASGLIQAIQRAKMNQISATEAHAAVKDVQDTYKQLEQDLAMPLAEKTSHLKAERLKLMRRISTLTREVRSSYDSIHPDMVNSPLIIVAKTPEDDMRAVANRIDAQGSLDDLQGIMSPCAQFHNEREAQKKELQVVQSMNNLDEEARALSRMSPEERLTYVFISVTYPTAQVELSRTEKQAGTYRPTVLESAMSGLIGGALGSLAGGGVSPFAAGRV</sequence>
<dbReference type="EMBL" id="NWUJ01000003">
    <property type="protein sequence ID" value="PFH36335.1"/>
    <property type="molecule type" value="Genomic_DNA"/>
</dbReference>
<dbReference type="RefSeq" id="XP_029220344.1">
    <property type="nucleotide sequence ID" value="XM_029362978.1"/>
</dbReference>
<feature type="signal peptide" evidence="1">
    <location>
        <begin position="1"/>
        <end position="23"/>
    </location>
</feature>
<gene>
    <name evidence="2" type="ORF">BESB_045270</name>
</gene>
<dbReference type="VEuPathDB" id="ToxoDB:BESB_045270"/>
<dbReference type="KEGG" id="bbes:BESB_045270"/>
<keyword evidence="3" id="KW-1185">Reference proteome</keyword>
<dbReference type="AlphaFoldDB" id="A0A2A9MEC8"/>
<feature type="chain" id="PRO_5012405607" description="Transmembrane protein" evidence="1">
    <location>
        <begin position="24"/>
        <end position="285"/>
    </location>
</feature>
<organism evidence="2 3">
    <name type="scientific">Besnoitia besnoiti</name>
    <name type="common">Apicomplexan protozoan</name>
    <dbReference type="NCBI Taxonomy" id="94643"/>
    <lineage>
        <taxon>Eukaryota</taxon>
        <taxon>Sar</taxon>
        <taxon>Alveolata</taxon>
        <taxon>Apicomplexa</taxon>
        <taxon>Conoidasida</taxon>
        <taxon>Coccidia</taxon>
        <taxon>Eucoccidiorida</taxon>
        <taxon>Eimeriorina</taxon>
        <taxon>Sarcocystidae</taxon>
        <taxon>Besnoitia</taxon>
    </lineage>
</organism>
<protein>
    <recommendedName>
        <fullName evidence="4">Transmembrane protein</fullName>
    </recommendedName>
</protein>
<evidence type="ECO:0000313" key="3">
    <source>
        <dbReference type="Proteomes" id="UP000224006"/>
    </source>
</evidence>
<name>A0A2A9MEC8_BESBE</name>
<keyword evidence="1" id="KW-0732">Signal</keyword>
<evidence type="ECO:0000313" key="2">
    <source>
        <dbReference type="EMBL" id="PFH36335.1"/>
    </source>
</evidence>
<dbReference type="GeneID" id="40309457"/>